<proteinExistence type="predicted"/>
<accession>A0A9N9XXQ8</accession>
<keyword evidence="2" id="KW-1185">Reference proteome</keyword>
<dbReference type="Proteomes" id="UP000754883">
    <property type="component" value="Unassembled WGS sequence"/>
</dbReference>
<dbReference type="OrthoDB" id="10344408at2759"/>
<organism evidence="1 2">
    <name type="scientific">Clonostachys byssicola</name>
    <dbReference type="NCBI Taxonomy" id="160290"/>
    <lineage>
        <taxon>Eukaryota</taxon>
        <taxon>Fungi</taxon>
        <taxon>Dikarya</taxon>
        <taxon>Ascomycota</taxon>
        <taxon>Pezizomycotina</taxon>
        <taxon>Sordariomycetes</taxon>
        <taxon>Hypocreomycetidae</taxon>
        <taxon>Hypocreales</taxon>
        <taxon>Bionectriaceae</taxon>
        <taxon>Clonostachys</taxon>
    </lineage>
</organism>
<name>A0A9N9XXQ8_9HYPO</name>
<evidence type="ECO:0000313" key="1">
    <source>
        <dbReference type="EMBL" id="CAG9977208.1"/>
    </source>
</evidence>
<sequence>MHTGTFRGFDVLFSTKNCSAADWYKFWTDFTTAFAWEGTVLMLPTSENGTEKVTMSLCADMENFDRAVHLLMHHGFKNEESSTGETQFESPERIPAVDISAQQSWFELRMLCDGILNL</sequence>
<protein>
    <submittedName>
        <fullName evidence="1">Uncharacterized protein</fullName>
    </submittedName>
</protein>
<gene>
    <name evidence="1" type="ORF">CBYS24578_00016069</name>
</gene>
<reference evidence="1" key="1">
    <citation type="submission" date="2021-10" db="EMBL/GenBank/DDBJ databases">
        <authorList>
            <person name="Piombo E."/>
        </authorList>
    </citation>
    <scope>NUCLEOTIDE SEQUENCE</scope>
</reference>
<evidence type="ECO:0000313" key="2">
    <source>
        <dbReference type="Proteomes" id="UP000754883"/>
    </source>
</evidence>
<dbReference type="EMBL" id="CABFNO020001296">
    <property type="protein sequence ID" value="CAG9977208.1"/>
    <property type="molecule type" value="Genomic_DNA"/>
</dbReference>
<dbReference type="AlphaFoldDB" id="A0A9N9XXQ8"/>
<comment type="caution">
    <text evidence="1">The sequence shown here is derived from an EMBL/GenBank/DDBJ whole genome shotgun (WGS) entry which is preliminary data.</text>
</comment>